<accession>A0A6G2CHA8</accession>
<gene>
    <name evidence="2" type="ORF">GMA64_10720</name>
</gene>
<dbReference type="AlphaFoldDB" id="A0A6G2CHA8"/>
<dbReference type="Pfam" id="PF07885">
    <property type="entry name" value="Ion_trans_2"/>
    <property type="match status" value="1"/>
</dbReference>
<keyword evidence="2" id="KW-0406">Ion transport</keyword>
<protein>
    <submittedName>
        <fullName evidence="2">Two pore domain potassium channel family protein</fullName>
    </submittedName>
</protein>
<dbReference type="Gene3D" id="1.10.287.70">
    <property type="match status" value="1"/>
</dbReference>
<evidence type="ECO:0000259" key="1">
    <source>
        <dbReference type="Pfam" id="PF07885"/>
    </source>
</evidence>
<sequence length="302" mass="34609">MGQFLLISLTFLVISILIFRHRTLDFGILKTIRHLILEINRMYRLLFLERSLLTRFVQGGFIIFAQVSTFVSLATGIFRHLRVDASILHFEPLIKGGIVLFAFLLVHYAIGYVLLLSNKIHLFFYRVENQNLKMDFILSYTMISTFLLVLLLFPDQFAKNISISLIGMGICYFLNLRTLMTMMINPTYVKSVQQQQTSFSRIMIAAILILIMLILNLYLMVCLVSHLPHEAPVFSNANNYFDLFYYTIITFTTIGYGDITPTTMAAKTISLLISVTSVICLSIFLSTILSYRDQINDNEGNS</sequence>
<feature type="domain" description="Potassium channel" evidence="1">
    <location>
        <begin position="222"/>
        <end position="290"/>
    </location>
</feature>
<dbReference type="SUPFAM" id="SSF81324">
    <property type="entry name" value="Voltage-gated potassium channels"/>
    <property type="match status" value="1"/>
</dbReference>
<evidence type="ECO:0000313" key="2">
    <source>
        <dbReference type="EMBL" id="MTL95002.1"/>
    </source>
</evidence>
<dbReference type="InterPro" id="IPR013099">
    <property type="entry name" value="K_chnl_dom"/>
</dbReference>
<reference evidence="2" key="1">
    <citation type="journal article" date="2019" name="Nat. Med.">
        <title>A library of human gut bacterial isolates paired with longitudinal multiomics data enables mechanistic microbiome research.</title>
        <authorList>
            <person name="Poyet M."/>
            <person name="Groussin M."/>
            <person name="Gibbons S.M."/>
            <person name="Avila-Pacheco J."/>
            <person name="Jiang X."/>
            <person name="Kearney S.M."/>
            <person name="Perrotta A.R."/>
            <person name="Berdy B."/>
            <person name="Zhao S."/>
            <person name="Lieberman T.D."/>
            <person name="Swanson P.K."/>
            <person name="Smith M."/>
            <person name="Roesemann S."/>
            <person name="Alexander J.E."/>
            <person name="Rich S.A."/>
            <person name="Livny J."/>
            <person name="Vlamakis H."/>
            <person name="Clish C."/>
            <person name="Bullock K."/>
            <person name="Deik A."/>
            <person name="Scott J."/>
            <person name="Pierce K.A."/>
            <person name="Xavier R.J."/>
            <person name="Alm E.J."/>
        </authorList>
    </citation>
    <scope>NUCLEOTIDE SEQUENCE</scope>
    <source>
        <strain evidence="2">BIOML-A179</strain>
    </source>
</reference>
<keyword evidence="2" id="KW-0407">Ion channel</keyword>
<organism evidence="2">
    <name type="scientific">Turicibacter sanguinis</name>
    <dbReference type="NCBI Taxonomy" id="154288"/>
    <lineage>
        <taxon>Bacteria</taxon>
        <taxon>Bacillati</taxon>
        <taxon>Bacillota</taxon>
        <taxon>Erysipelotrichia</taxon>
        <taxon>Erysipelotrichales</taxon>
        <taxon>Turicibacteraceae</taxon>
        <taxon>Turicibacter</taxon>
    </lineage>
</organism>
<dbReference type="RefSeq" id="WP_129821436.1">
    <property type="nucleotide sequence ID" value="NZ_JAQMIS010000006.1"/>
</dbReference>
<keyword evidence="2" id="KW-0813">Transport</keyword>
<comment type="caution">
    <text evidence="2">The sequence shown here is derived from an EMBL/GenBank/DDBJ whole genome shotgun (WGS) entry which is preliminary data.</text>
</comment>
<proteinExistence type="predicted"/>
<dbReference type="EMBL" id="WMQV01000028">
    <property type="protein sequence ID" value="MTL95002.1"/>
    <property type="molecule type" value="Genomic_DNA"/>
</dbReference>
<dbReference type="GO" id="GO:0034220">
    <property type="term" value="P:monoatomic ion transmembrane transport"/>
    <property type="evidence" value="ECO:0007669"/>
    <property type="project" value="UniProtKB-KW"/>
</dbReference>
<name>A0A6G2CHA8_9FIRM</name>